<keyword evidence="2" id="KW-1133">Transmembrane helix</keyword>
<feature type="transmembrane region" description="Helical" evidence="2">
    <location>
        <begin position="333"/>
        <end position="355"/>
    </location>
</feature>
<keyword evidence="2" id="KW-0812">Transmembrane</keyword>
<keyword evidence="2" id="KW-0472">Membrane</keyword>
<proteinExistence type="predicted"/>
<dbReference type="OrthoDB" id="2213137at2759"/>
<feature type="transmembrane region" description="Helical" evidence="2">
    <location>
        <begin position="401"/>
        <end position="421"/>
    </location>
</feature>
<protein>
    <submittedName>
        <fullName evidence="4">Uncharacterized protein LOC110985680</fullName>
    </submittedName>
</protein>
<dbReference type="PANTHER" id="PTHR11360">
    <property type="entry name" value="MONOCARBOXYLATE TRANSPORTER"/>
    <property type="match status" value="1"/>
</dbReference>
<dbReference type="InterPro" id="IPR011701">
    <property type="entry name" value="MFS"/>
</dbReference>
<feature type="compositionally biased region" description="Basic and acidic residues" evidence="1">
    <location>
        <begin position="200"/>
        <end position="212"/>
    </location>
</feature>
<dbReference type="InterPro" id="IPR036259">
    <property type="entry name" value="MFS_trans_sf"/>
</dbReference>
<dbReference type="GeneID" id="110985680"/>
<name>A0A8B7ZC59_ACAPL</name>
<feature type="compositionally biased region" description="Low complexity" evidence="1">
    <location>
        <begin position="254"/>
        <end position="268"/>
    </location>
</feature>
<feature type="region of interest" description="Disordered" evidence="1">
    <location>
        <begin position="239"/>
        <end position="268"/>
    </location>
</feature>
<gene>
    <name evidence="4" type="primary">LOC110985680</name>
</gene>
<feature type="transmembrane region" description="Helical" evidence="2">
    <location>
        <begin position="20"/>
        <end position="42"/>
    </location>
</feature>
<evidence type="ECO:0000256" key="2">
    <source>
        <dbReference type="SAM" id="Phobius"/>
    </source>
</evidence>
<accession>A0A8B7ZC59</accession>
<evidence type="ECO:0000313" key="3">
    <source>
        <dbReference type="Proteomes" id="UP000694845"/>
    </source>
</evidence>
<sequence length="523" mass="57134">MNFLAPLPSALYVRYDYQRVVLIGVLLAFTGLIATSFANYLWVVYITYGLLFGAGSNFMITVAINLVTSHYPGESNVRATSLTSAGQPVGLLILSASLNQACFYLGWRNGLRIVSGLTLATGLLCTALLRPPSATDAHDNDIDCKPATGCRDTGAEAGCSSAESAVNGHATRLVDKTVDFKLVTKGGRGEKAYQPIPSHVGDEFDHSNRESSKSSFSPSQPSIDLGRVDRSCRLSNKVKNELNPSSSLDKPDNQQVGPLPQQQQQTQTGDFVGKIDVSAGTFVPYTLHETSDALLPRLETVPVNKKGATNNPNRADPSFCLRYVRLLRLPGHWLFFPAIITSTSAVLFSVIHFVSFASTVGISEHKASALVIVLSGMELASRMLVFFVYGNRGISKDLTGSFTITLHITAVLFLLAAILFVSTHVWRKRHPLIGQRELVDSDVNAYTQRRRGKISGPTRKRVLPTREAMTPLGMSLLTGWKMLLTHIFYLHFIPSGMLETPVRKVQDRGSPVHVTCIPRCTKL</sequence>
<dbReference type="InterPro" id="IPR050327">
    <property type="entry name" value="Proton-linked_MCT"/>
</dbReference>
<reference evidence="4" key="1">
    <citation type="submission" date="2025-08" db="UniProtKB">
        <authorList>
            <consortium name="RefSeq"/>
        </authorList>
    </citation>
    <scope>IDENTIFICATION</scope>
</reference>
<dbReference type="SUPFAM" id="SSF103473">
    <property type="entry name" value="MFS general substrate transporter"/>
    <property type="match status" value="1"/>
</dbReference>
<evidence type="ECO:0000256" key="1">
    <source>
        <dbReference type="SAM" id="MobiDB-lite"/>
    </source>
</evidence>
<keyword evidence="3" id="KW-1185">Reference proteome</keyword>
<dbReference type="Pfam" id="PF07690">
    <property type="entry name" value="MFS_1"/>
    <property type="match status" value="1"/>
</dbReference>
<feature type="transmembrane region" description="Helical" evidence="2">
    <location>
        <begin position="48"/>
        <end position="68"/>
    </location>
</feature>
<feature type="compositionally biased region" description="Low complexity" evidence="1">
    <location>
        <begin position="213"/>
        <end position="222"/>
    </location>
</feature>
<dbReference type="PANTHER" id="PTHR11360:SF172">
    <property type="entry name" value="MAJOR FACILITATOR SUPERFAMILY (MFS) PROFILE DOMAIN-CONTAINING PROTEIN"/>
    <property type="match status" value="1"/>
</dbReference>
<dbReference type="Proteomes" id="UP000694845">
    <property type="component" value="Unplaced"/>
</dbReference>
<dbReference type="AlphaFoldDB" id="A0A8B7ZC59"/>
<feature type="region of interest" description="Disordered" evidence="1">
    <location>
        <begin position="191"/>
        <end position="227"/>
    </location>
</feature>
<feature type="transmembrane region" description="Helical" evidence="2">
    <location>
        <begin position="367"/>
        <end position="389"/>
    </location>
</feature>
<dbReference type="RefSeq" id="XP_022102562.1">
    <property type="nucleotide sequence ID" value="XM_022246870.1"/>
</dbReference>
<dbReference type="GO" id="GO:0008028">
    <property type="term" value="F:monocarboxylic acid transmembrane transporter activity"/>
    <property type="evidence" value="ECO:0007669"/>
    <property type="project" value="TreeGrafter"/>
</dbReference>
<organism evidence="3 4">
    <name type="scientific">Acanthaster planci</name>
    <name type="common">Crown-of-thorns starfish</name>
    <dbReference type="NCBI Taxonomy" id="133434"/>
    <lineage>
        <taxon>Eukaryota</taxon>
        <taxon>Metazoa</taxon>
        <taxon>Echinodermata</taxon>
        <taxon>Eleutherozoa</taxon>
        <taxon>Asterozoa</taxon>
        <taxon>Asteroidea</taxon>
        <taxon>Valvatacea</taxon>
        <taxon>Valvatida</taxon>
        <taxon>Acanthasteridae</taxon>
        <taxon>Acanthaster</taxon>
    </lineage>
</organism>
<evidence type="ECO:0000313" key="4">
    <source>
        <dbReference type="RefSeq" id="XP_022102562.1"/>
    </source>
</evidence>
<dbReference type="OMA" id="IHFVSFA"/>
<dbReference type="Gene3D" id="1.20.1250.20">
    <property type="entry name" value="MFS general substrate transporter like domains"/>
    <property type="match status" value="1"/>
</dbReference>
<dbReference type="KEGG" id="aplc:110985680"/>